<dbReference type="Pfam" id="PF00482">
    <property type="entry name" value="T2SSF"/>
    <property type="match status" value="1"/>
</dbReference>
<evidence type="ECO:0000259" key="7">
    <source>
        <dbReference type="Pfam" id="PF00482"/>
    </source>
</evidence>
<dbReference type="RefSeq" id="WP_132028274.1">
    <property type="nucleotide sequence ID" value="NZ_SMAI01000001.1"/>
</dbReference>
<dbReference type="Gene3D" id="1.20.81.30">
    <property type="entry name" value="Type II secretion system (T2SS), domain F"/>
    <property type="match status" value="1"/>
</dbReference>
<protein>
    <submittedName>
        <fullName evidence="8">Tight adherence protein B</fullName>
    </submittedName>
</protein>
<reference evidence="8 9" key="1">
    <citation type="submission" date="2019-03" db="EMBL/GenBank/DDBJ databases">
        <title>Genomic Encyclopedia of Type Strains, Phase IV (KMG-IV): sequencing the most valuable type-strain genomes for metagenomic binning, comparative biology and taxonomic classification.</title>
        <authorList>
            <person name="Goeker M."/>
        </authorList>
    </citation>
    <scope>NUCLEOTIDE SEQUENCE [LARGE SCALE GENOMIC DNA]</scope>
    <source>
        <strain evidence="8 9">DSM 9035</strain>
    </source>
</reference>
<evidence type="ECO:0000256" key="5">
    <source>
        <dbReference type="ARBA" id="ARBA00023136"/>
    </source>
</evidence>
<proteinExistence type="predicted"/>
<feature type="domain" description="Type II secretion system protein GspF" evidence="7">
    <location>
        <begin position="151"/>
        <end position="276"/>
    </location>
</feature>
<evidence type="ECO:0000313" key="9">
    <source>
        <dbReference type="Proteomes" id="UP000294664"/>
    </source>
</evidence>
<name>A0A4R3M4K3_9HYPH</name>
<evidence type="ECO:0000256" key="2">
    <source>
        <dbReference type="ARBA" id="ARBA00022475"/>
    </source>
</evidence>
<organism evidence="8 9">
    <name type="scientific">Aquabacter spiritensis</name>
    <dbReference type="NCBI Taxonomy" id="933073"/>
    <lineage>
        <taxon>Bacteria</taxon>
        <taxon>Pseudomonadati</taxon>
        <taxon>Pseudomonadota</taxon>
        <taxon>Alphaproteobacteria</taxon>
        <taxon>Hyphomicrobiales</taxon>
        <taxon>Xanthobacteraceae</taxon>
        <taxon>Aquabacter</taxon>
    </lineage>
</organism>
<keyword evidence="9" id="KW-1185">Reference proteome</keyword>
<evidence type="ECO:0000256" key="4">
    <source>
        <dbReference type="ARBA" id="ARBA00022989"/>
    </source>
</evidence>
<feature type="transmembrane region" description="Helical" evidence="6">
    <location>
        <begin position="6"/>
        <end position="27"/>
    </location>
</feature>
<accession>A0A4R3M4K3</accession>
<feature type="transmembrane region" description="Helical" evidence="6">
    <location>
        <begin position="91"/>
        <end position="110"/>
    </location>
</feature>
<keyword evidence="3 6" id="KW-0812">Transmembrane</keyword>
<dbReference type="PANTHER" id="PTHR35007:SF1">
    <property type="entry name" value="PILUS ASSEMBLY PROTEIN"/>
    <property type="match status" value="1"/>
</dbReference>
<dbReference type="GO" id="GO:0005886">
    <property type="term" value="C:plasma membrane"/>
    <property type="evidence" value="ECO:0007669"/>
    <property type="project" value="UniProtKB-SubCell"/>
</dbReference>
<feature type="transmembrane region" description="Helical" evidence="6">
    <location>
        <begin position="259"/>
        <end position="278"/>
    </location>
</feature>
<evidence type="ECO:0000256" key="6">
    <source>
        <dbReference type="SAM" id="Phobius"/>
    </source>
</evidence>
<evidence type="ECO:0000256" key="1">
    <source>
        <dbReference type="ARBA" id="ARBA00004651"/>
    </source>
</evidence>
<dbReference type="AlphaFoldDB" id="A0A4R3M4K3"/>
<dbReference type="EMBL" id="SMAI01000001">
    <property type="protein sequence ID" value="TCT07513.1"/>
    <property type="molecule type" value="Genomic_DNA"/>
</dbReference>
<keyword evidence="4 6" id="KW-1133">Transmembrane helix</keyword>
<feature type="transmembrane region" description="Helical" evidence="6">
    <location>
        <begin position="116"/>
        <end position="135"/>
    </location>
</feature>
<dbReference type="OrthoDB" id="9803381at2"/>
<dbReference type="InterPro" id="IPR018076">
    <property type="entry name" value="T2SS_GspF_dom"/>
</dbReference>
<keyword evidence="5 6" id="KW-0472">Membrane</keyword>
<keyword evidence="2" id="KW-1003">Cell membrane</keyword>
<evidence type="ECO:0000256" key="3">
    <source>
        <dbReference type="ARBA" id="ARBA00022692"/>
    </source>
</evidence>
<feature type="transmembrane region" description="Helical" evidence="6">
    <location>
        <begin position="290"/>
        <end position="311"/>
    </location>
</feature>
<sequence length="318" mass="34193">MTPLLVAALAGLSVVALIYTLFLPDVAQEAAVTRRIRALAARAPDAAPRGSAQEEVAQLMKANAAKSGARGTLRLGALIDQADIGWTRAQVLLAAAAFGAAVALVCLAVFEARIVAPLAGVAAAILAPILVLRHLRDRRFARFAEELPNALDLIARGVRAGRPINDCIHTAARETRDPVRREFRIVEDEQQLGASLSEAVDRMATRVPIDETRFLSIAIAVQSAEGGAIAETLMNLSHTLRERRRLAKKISSMMAEQTASAKFLALLPFAMLGFTIALNREQAKLMFTTFAGQATLVGVCLWVLLGFLVLARMTRVRV</sequence>
<comment type="subcellular location">
    <subcellularLocation>
        <location evidence="1">Cell membrane</location>
        <topology evidence="1">Multi-pass membrane protein</topology>
    </subcellularLocation>
</comment>
<gene>
    <name evidence="8" type="ORF">EDC64_10130</name>
</gene>
<dbReference type="Proteomes" id="UP000294664">
    <property type="component" value="Unassembled WGS sequence"/>
</dbReference>
<comment type="caution">
    <text evidence="8">The sequence shown here is derived from an EMBL/GenBank/DDBJ whole genome shotgun (WGS) entry which is preliminary data.</text>
</comment>
<dbReference type="PANTHER" id="PTHR35007">
    <property type="entry name" value="INTEGRAL MEMBRANE PROTEIN-RELATED"/>
    <property type="match status" value="1"/>
</dbReference>
<dbReference type="InterPro" id="IPR042094">
    <property type="entry name" value="T2SS_GspF_sf"/>
</dbReference>
<evidence type="ECO:0000313" key="8">
    <source>
        <dbReference type="EMBL" id="TCT07513.1"/>
    </source>
</evidence>